<accession>A0A918G6I0</accession>
<evidence type="ECO:0000256" key="1">
    <source>
        <dbReference type="SAM" id="MobiDB-lite"/>
    </source>
</evidence>
<dbReference type="Gene3D" id="3.20.20.70">
    <property type="entry name" value="Aldolase class I"/>
    <property type="match status" value="1"/>
</dbReference>
<feature type="compositionally biased region" description="Basic residues" evidence="1">
    <location>
        <begin position="329"/>
        <end position="338"/>
    </location>
</feature>
<dbReference type="InterPro" id="IPR013785">
    <property type="entry name" value="Aldolase_TIM"/>
</dbReference>
<proteinExistence type="predicted"/>
<dbReference type="PANTHER" id="PTHR43778">
    <property type="entry name" value="PYRUVATE CARBOXYLASE"/>
    <property type="match status" value="1"/>
</dbReference>
<dbReference type="EMBL" id="BMTL01000038">
    <property type="protein sequence ID" value="GGS20653.1"/>
    <property type="molecule type" value="Genomic_DNA"/>
</dbReference>
<feature type="compositionally biased region" description="Pro residues" evidence="1">
    <location>
        <begin position="315"/>
        <end position="324"/>
    </location>
</feature>
<dbReference type="Proteomes" id="UP000606194">
    <property type="component" value="Unassembled WGS sequence"/>
</dbReference>
<sequence length="396" mass="42417">MPNTPLQFIGIGLRFISWEVAHPEFMQLVYDRLVANGVTRYVVLDPMHDMDAVRESARMIRAAGATEIVGALTFTVSDVHDDAHYASLAAQMTDCPDIDRVYIKDPGGLLTSERAATLIPAVLGNLAGTPLELHSHCTIGLPGLTYLKAADLGVQALQVACGALAGGTSLPNAQQVVANLREIGHTVDVDDRLLGVVADYFDGMAAAEGLPVGGPRDYDAAFMRHQVAGGVMTTLHRQLDELGFSDRFDAVIEEVTRVRAELGHPIMVTPFPQMVCTQPLQRHRRRTLRERLRPGDPVRAGQLRPPHRPRGPAGRRPPPGPPPGEGTRRRTAPAHRRGTAPALPPRHQRRGTAPAGHDAGRAGGRHGGRRSGSAALQPGNPRTETGPARLPTGAAP</sequence>
<feature type="domain" description="Pyruvate carboxyltransferase" evidence="2">
    <location>
        <begin position="1"/>
        <end position="195"/>
    </location>
</feature>
<gene>
    <name evidence="3" type="ORF">GCM10010269_69450</name>
</gene>
<dbReference type="PANTHER" id="PTHR43778:SF2">
    <property type="entry name" value="PYRUVATE CARBOXYLASE, MITOCHONDRIAL"/>
    <property type="match status" value="1"/>
</dbReference>
<reference evidence="3" key="2">
    <citation type="submission" date="2020-09" db="EMBL/GenBank/DDBJ databases">
        <authorList>
            <person name="Sun Q."/>
            <person name="Ohkuma M."/>
        </authorList>
    </citation>
    <scope>NUCLEOTIDE SEQUENCE</scope>
    <source>
        <strain evidence="3">JCM 4386</strain>
    </source>
</reference>
<dbReference type="GO" id="GO:0006094">
    <property type="term" value="P:gluconeogenesis"/>
    <property type="evidence" value="ECO:0007669"/>
    <property type="project" value="TreeGrafter"/>
</dbReference>
<reference evidence="3" key="1">
    <citation type="journal article" date="2014" name="Int. J. Syst. Evol. Microbiol.">
        <title>Complete genome sequence of Corynebacterium casei LMG S-19264T (=DSM 44701T), isolated from a smear-ripened cheese.</title>
        <authorList>
            <consortium name="US DOE Joint Genome Institute (JGI-PGF)"/>
            <person name="Walter F."/>
            <person name="Albersmeier A."/>
            <person name="Kalinowski J."/>
            <person name="Ruckert C."/>
        </authorList>
    </citation>
    <scope>NUCLEOTIDE SEQUENCE</scope>
    <source>
        <strain evidence="3">JCM 4386</strain>
    </source>
</reference>
<dbReference type="SUPFAM" id="SSF51569">
    <property type="entry name" value="Aldolase"/>
    <property type="match status" value="1"/>
</dbReference>
<evidence type="ECO:0000313" key="3">
    <source>
        <dbReference type="EMBL" id="GGS20653.1"/>
    </source>
</evidence>
<dbReference type="InterPro" id="IPR055268">
    <property type="entry name" value="PCB-like"/>
</dbReference>
<keyword evidence="4" id="KW-1185">Reference proteome</keyword>
<dbReference type="InterPro" id="IPR000891">
    <property type="entry name" value="PYR_CT"/>
</dbReference>
<dbReference type="GO" id="GO:0005737">
    <property type="term" value="C:cytoplasm"/>
    <property type="evidence" value="ECO:0007669"/>
    <property type="project" value="TreeGrafter"/>
</dbReference>
<dbReference type="SUPFAM" id="SSF89000">
    <property type="entry name" value="post-HMGL domain-like"/>
    <property type="match status" value="1"/>
</dbReference>
<organism evidence="3 4">
    <name type="scientific">Streptomyces humidus</name>
    <dbReference type="NCBI Taxonomy" id="52259"/>
    <lineage>
        <taxon>Bacteria</taxon>
        <taxon>Bacillati</taxon>
        <taxon>Actinomycetota</taxon>
        <taxon>Actinomycetes</taxon>
        <taxon>Kitasatosporales</taxon>
        <taxon>Streptomycetaceae</taxon>
        <taxon>Streptomyces</taxon>
    </lineage>
</organism>
<dbReference type="Pfam" id="PF02436">
    <property type="entry name" value="PYC_OADA"/>
    <property type="match status" value="1"/>
</dbReference>
<evidence type="ECO:0000259" key="2">
    <source>
        <dbReference type="PROSITE" id="PS50991"/>
    </source>
</evidence>
<comment type="caution">
    <text evidence="3">The sequence shown here is derived from an EMBL/GenBank/DDBJ whole genome shotgun (WGS) entry which is preliminary data.</text>
</comment>
<dbReference type="InterPro" id="IPR003379">
    <property type="entry name" value="Carboxylase_cons_dom"/>
</dbReference>
<evidence type="ECO:0000313" key="4">
    <source>
        <dbReference type="Proteomes" id="UP000606194"/>
    </source>
</evidence>
<dbReference type="GO" id="GO:0004736">
    <property type="term" value="F:pyruvate carboxylase activity"/>
    <property type="evidence" value="ECO:0007669"/>
    <property type="project" value="TreeGrafter"/>
</dbReference>
<feature type="region of interest" description="Disordered" evidence="1">
    <location>
        <begin position="279"/>
        <end position="396"/>
    </location>
</feature>
<protein>
    <recommendedName>
        <fullName evidence="2">Pyruvate carboxyltransferase domain-containing protein</fullName>
    </recommendedName>
</protein>
<dbReference type="PROSITE" id="PS50991">
    <property type="entry name" value="PYR_CT"/>
    <property type="match status" value="1"/>
</dbReference>
<dbReference type="RefSeq" id="WP_268254547.1">
    <property type="nucleotide sequence ID" value="NZ_BMTL01000038.1"/>
</dbReference>
<name>A0A918G6I0_9ACTN</name>
<dbReference type="AlphaFoldDB" id="A0A918G6I0"/>